<proteinExistence type="inferred from homology"/>
<accession>A0ABM0GYR2</accession>
<dbReference type="Proteomes" id="UP000694865">
    <property type="component" value="Unplaced"/>
</dbReference>
<organism evidence="8 9">
    <name type="scientific">Saccoglossus kowalevskii</name>
    <name type="common">Acorn worm</name>
    <dbReference type="NCBI Taxonomy" id="10224"/>
    <lineage>
        <taxon>Eukaryota</taxon>
        <taxon>Metazoa</taxon>
        <taxon>Hemichordata</taxon>
        <taxon>Enteropneusta</taxon>
        <taxon>Harrimaniidae</taxon>
        <taxon>Saccoglossus</taxon>
    </lineage>
</organism>
<protein>
    <recommendedName>
        <fullName evidence="6">Fascin</fullName>
    </recommendedName>
</protein>
<comment type="similarity">
    <text evidence="6">Belongs to the fascin family.</text>
</comment>
<evidence type="ECO:0000256" key="5">
    <source>
        <dbReference type="ARBA" id="ARBA00023242"/>
    </source>
</evidence>
<feature type="domain" description="Fascin-like" evidence="7">
    <location>
        <begin position="396"/>
        <end position="491"/>
    </location>
</feature>
<sequence length="491" mass="55068">MSSNGVIATERNLVFGFMNSSKKYLTHEKFGLKINALGKFLKSKQKWTVEQPAGNDAVFLRSHLNRYMSADEKGNVSCEAEAKGDNEKFVLEIDNDGLWALKSYCHGYYFGGTDDTLSCFSKTKGANELWTVHVAIHPQVHIRNVKAKRYAKMEENELRVIGDLPWGEESLVTLAFRDGKYMFLSFDDKYLHRNGSMVDEPSDDTKFVMELHSGKVSFKDCEGCYLSCIGQKATMKSKNKSAGKDELFVLEDSYPQGVIIASSGKYVSLKQGQDLSANQDSIGAEETFQLEFDEFTGKWAFRISADKYWTLASTSGIQATSTNKNSPEALFQVEYHGKHIALKAKNGKYVTCKPSGHLYASADVATDKEMFLFRLINRPLLVLRGVDGFVGVKSSSKSNKLECNCSKYTLMHLLYNDGRYKLKTSGDKSWAVDSHGDVSIDGANSGDFILEFHRENKLCIRAPNDKYIKGEQSGIFRANGSEVNESTMWEY</sequence>
<dbReference type="InterPro" id="IPR010414">
    <property type="entry name" value="FRG1"/>
</dbReference>
<keyword evidence="5" id="KW-0539">Nucleus</keyword>
<evidence type="ECO:0000259" key="7">
    <source>
        <dbReference type="Pfam" id="PF06268"/>
    </source>
</evidence>
<dbReference type="CDD" id="cd23335">
    <property type="entry name" value="beta-trefoil_FSCN_rpt2"/>
    <property type="match status" value="1"/>
</dbReference>
<evidence type="ECO:0000256" key="2">
    <source>
        <dbReference type="ARBA" id="ARBA00010878"/>
    </source>
</evidence>
<dbReference type="Gene3D" id="2.80.10.50">
    <property type="match status" value="4"/>
</dbReference>
<dbReference type="GeneID" id="100378241"/>
<dbReference type="PIRSF" id="PIRSF005682">
    <property type="entry name" value="Fascin"/>
    <property type="match status" value="1"/>
</dbReference>
<keyword evidence="3 6" id="KW-0963">Cytoplasm</keyword>
<feature type="domain" description="Fascin-like" evidence="7">
    <location>
        <begin position="141"/>
        <end position="249"/>
    </location>
</feature>
<gene>
    <name evidence="9" type="primary">LOC100378241</name>
</gene>
<name>A0ABM0GYR2_SACKO</name>
<dbReference type="PANTHER" id="PTHR12928">
    <property type="entry name" value="FRG1 PROTEIN"/>
    <property type="match status" value="1"/>
</dbReference>
<evidence type="ECO:0000256" key="4">
    <source>
        <dbReference type="ARBA" id="ARBA00023203"/>
    </source>
</evidence>
<feature type="domain" description="Fascin-like" evidence="7">
    <location>
        <begin position="22"/>
        <end position="132"/>
    </location>
</feature>
<dbReference type="Pfam" id="PF06268">
    <property type="entry name" value="Fascin"/>
    <property type="match status" value="4"/>
</dbReference>
<keyword evidence="4 6" id="KW-0009">Actin-binding</keyword>
<comment type="subcellular location">
    <subcellularLocation>
        <location evidence="6">Cytoplasm</location>
        <location evidence="6">Cytoskeleton</location>
    </subcellularLocation>
    <subcellularLocation>
        <location evidence="1">Nucleus</location>
        <location evidence="1">Nucleolus</location>
    </subcellularLocation>
</comment>
<dbReference type="InterPro" id="IPR022768">
    <property type="entry name" value="Fascin-like_dom"/>
</dbReference>
<feature type="domain" description="Fascin-like" evidence="7">
    <location>
        <begin position="264"/>
        <end position="372"/>
    </location>
</feature>
<evidence type="ECO:0000256" key="3">
    <source>
        <dbReference type="ARBA" id="ARBA00022490"/>
    </source>
</evidence>
<dbReference type="CDD" id="cd23336">
    <property type="entry name" value="beta-trefoil_FSCN_rpt3"/>
    <property type="match status" value="1"/>
</dbReference>
<dbReference type="PANTHER" id="PTHR12928:SF0">
    <property type="entry name" value="FSHD REGION GENE 1"/>
    <property type="match status" value="1"/>
</dbReference>
<evidence type="ECO:0000313" key="8">
    <source>
        <dbReference type="Proteomes" id="UP000694865"/>
    </source>
</evidence>
<evidence type="ECO:0000256" key="6">
    <source>
        <dbReference type="PIRNR" id="PIRNR005682"/>
    </source>
</evidence>
<dbReference type="CDD" id="cd23337">
    <property type="entry name" value="beta-trefoil_FSCN_rpt4"/>
    <property type="match status" value="1"/>
</dbReference>
<evidence type="ECO:0000313" key="9">
    <source>
        <dbReference type="RefSeq" id="XP_002740359.1"/>
    </source>
</evidence>
<dbReference type="CDD" id="cd23334">
    <property type="entry name" value="beta-trefoil_FSCN_rpt1"/>
    <property type="match status" value="1"/>
</dbReference>
<keyword evidence="8" id="KW-1185">Reference proteome</keyword>
<keyword evidence="6" id="KW-0206">Cytoskeleton</keyword>
<dbReference type="RefSeq" id="XP_002740359.1">
    <property type="nucleotide sequence ID" value="XM_002740313.2"/>
</dbReference>
<dbReference type="InterPro" id="IPR008999">
    <property type="entry name" value="Actin-crosslinking"/>
</dbReference>
<reference evidence="9" key="1">
    <citation type="submission" date="2025-08" db="UniProtKB">
        <authorList>
            <consortium name="RefSeq"/>
        </authorList>
    </citation>
    <scope>IDENTIFICATION</scope>
    <source>
        <tissue evidence="9">Testes</tissue>
    </source>
</reference>
<dbReference type="SUPFAM" id="SSF50405">
    <property type="entry name" value="Actin-crosslinking proteins"/>
    <property type="match status" value="4"/>
</dbReference>
<dbReference type="InterPro" id="IPR024703">
    <property type="entry name" value="Fascin_metazoans"/>
</dbReference>
<evidence type="ECO:0000256" key="1">
    <source>
        <dbReference type="ARBA" id="ARBA00004604"/>
    </source>
</evidence>
<comment type="similarity">
    <text evidence="2">Belongs to the FRG1 family.</text>
</comment>